<proteinExistence type="predicted"/>
<keyword evidence="3 8" id="KW-0238">DNA-binding</keyword>
<dbReference type="InterPro" id="IPR011006">
    <property type="entry name" value="CheY-like_superfamily"/>
</dbReference>
<reference evidence="8 9" key="1">
    <citation type="submission" date="2020-08" db="EMBL/GenBank/DDBJ databases">
        <title>Genomic Encyclopedia of Type Strains, Phase III (KMG-III): the genomes of soil and plant-associated and newly described type strains.</title>
        <authorList>
            <person name="Whitman W."/>
        </authorList>
    </citation>
    <scope>NUCLEOTIDE SEQUENCE [LARGE SCALE GENOMIC DNA]</scope>
    <source>
        <strain evidence="8 9">CECT 8571</strain>
    </source>
</reference>
<evidence type="ECO:0000259" key="6">
    <source>
        <dbReference type="PROSITE" id="PS50043"/>
    </source>
</evidence>
<name>A0A839UNW8_9GAMM</name>
<dbReference type="PROSITE" id="PS50043">
    <property type="entry name" value="HTH_LUXR_2"/>
    <property type="match status" value="1"/>
</dbReference>
<comment type="caution">
    <text evidence="8">The sequence shown here is derived from an EMBL/GenBank/DDBJ whole genome shotgun (WGS) entry which is preliminary data.</text>
</comment>
<dbReference type="CDD" id="cd17535">
    <property type="entry name" value="REC_NarL-like"/>
    <property type="match status" value="1"/>
</dbReference>
<dbReference type="CDD" id="cd06170">
    <property type="entry name" value="LuxR_C_like"/>
    <property type="match status" value="1"/>
</dbReference>
<evidence type="ECO:0000256" key="3">
    <source>
        <dbReference type="ARBA" id="ARBA00023125"/>
    </source>
</evidence>
<dbReference type="GO" id="GO:0003677">
    <property type="term" value="F:DNA binding"/>
    <property type="evidence" value="ECO:0007669"/>
    <property type="project" value="UniProtKB-KW"/>
</dbReference>
<dbReference type="InterPro" id="IPR039420">
    <property type="entry name" value="WalR-like"/>
</dbReference>
<dbReference type="SMART" id="SM00448">
    <property type="entry name" value="REC"/>
    <property type="match status" value="1"/>
</dbReference>
<dbReference type="AlphaFoldDB" id="A0A839UNW8"/>
<dbReference type="PANTHER" id="PTHR43214">
    <property type="entry name" value="TWO-COMPONENT RESPONSE REGULATOR"/>
    <property type="match status" value="1"/>
</dbReference>
<evidence type="ECO:0000259" key="7">
    <source>
        <dbReference type="PROSITE" id="PS50110"/>
    </source>
</evidence>
<dbReference type="SUPFAM" id="SSF46894">
    <property type="entry name" value="C-terminal effector domain of the bipartite response regulators"/>
    <property type="match status" value="1"/>
</dbReference>
<dbReference type="Gene3D" id="3.40.50.2300">
    <property type="match status" value="1"/>
</dbReference>
<evidence type="ECO:0000256" key="5">
    <source>
        <dbReference type="PROSITE-ProRule" id="PRU00169"/>
    </source>
</evidence>
<gene>
    <name evidence="8" type="ORF">FHS30_003097</name>
</gene>
<dbReference type="Pfam" id="PF00072">
    <property type="entry name" value="Response_reg"/>
    <property type="match status" value="1"/>
</dbReference>
<dbReference type="RefSeq" id="WP_183911367.1">
    <property type="nucleotide sequence ID" value="NZ_JACHXZ010000004.1"/>
</dbReference>
<feature type="modified residue" description="4-aspartylphosphate" evidence="5">
    <location>
        <position position="55"/>
    </location>
</feature>
<protein>
    <submittedName>
        <fullName evidence="8">DNA-binding NarL/FixJ family response regulator</fullName>
    </submittedName>
</protein>
<dbReference type="InterPro" id="IPR001789">
    <property type="entry name" value="Sig_transdc_resp-reg_receiver"/>
</dbReference>
<dbReference type="PANTHER" id="PTHR43214:SF41">
    <property type="entry name" value="NITRATE_NITRITE RESPONSE REGULATOR PROTEIN NARP"/>
    <property type="match status" value="1"/>
</dbReference>
<evidence type="ECO:0000256" key="1">
    <source>
        <dbReference type="ARBA" id="ARBA00022553"/>
    </source>
</evidence>
<evidence type="ECO:0000313" key="9">
    <source>
        <dbReference type="Proteomes" id="UP000559987"/>
    </source>
</evidence>
<dbReference type="GO" id="GO:0006355">
    <property type="term" value="P:regulation of DNA-templated transcription"/>
    <property type="evidence" value="ECO:0007669"/>
    <property type="project" value="InterPro"/>
</dbReference>
<dbReference type="Proteomes" id="UP000559987">
    <property type="component" value="Unassembled WGS sequence"/>
</dbReference>
<keyword evidence="1 5" id="KW-0597">Phosphoprotein</keyword>
<dbReference type="InterPro" id="IPR000792">
    <property type="entry name" value="Tscrpt_reg_LuxR_C"/>
</dbReference>
<dbReference type="GO" id="GO:0000160">
    <property type="term" value="P:phosphorelay signal transduction system"/>
    <property type="evidence" value="ECO:0007669"/>
    <property type="project" value="InterPro"/>
</dbReference>
<evidence type="ECO:0000256" key="4">
    <source>
        <dbReference type="ARBA" id="ARBA00023163"/>
    </source>
</evidence>
<evidence type="ECO:0000256" key="2">
    <source>
        <dbReference type="ARBA" id="ARBA00023015"/>
    </source>
</evidence>
<dbReference type="InterPro" id="IPR058245">
    <property type="entry name" value="NreC/VraR/RcsB-like_REC"/>
</dbReference>
<dbReference type="Pfam" id="PF00196">
    <property type="entry name" value="GerE"/>
    <property type="match status" value="1"/>
</dbReference>
<dbReference type="SUPFAM" id="SSF52172">
    <property type="entry name" value="CheY-like"/>
    <property type="match status" value="1"/>
</dbReference>
<accession>A0A839UNW8</accession>
<evidence type="ECO:0000313" key="8">
    <source>
        <dbReference type="EMBL" id="MBB3169884.1"/>
    </source>
</evidence>
<dbReference type="InterPro" id="IPR016032">
    <property type="entry name" value="Sig_transdc_resp-reg_C-effctor"/>
</dbReference>
<sequence length="214" mass="23424">MNLKILIADDHQMVSDGLAALIDAQSGMSVIGCATNGVDALAKAKQLRPDVVVMDVSMPEMNGIEATQEIHNRLPTIRIIMLSMHSSPEYIHRALQAGAMGYILKRSAGKEVVKAIEQVTAGKHFFSEAVAEIVVEQSLHRPAGVDAVSLLSARERQVLQLLAESHSIVRIAELLSLSPKTIETYRARIYEKLALRDLPQLVRFALKHGLTSLD</sequence>
<keyword evidence="4" id="KW-0804">Transcription</keyword>
<organism evidence="8 9">
    <name type="scientific">Simiduia aestuariiviva</name>
    <dbReference type="NCBI Taxonomy" id="1510459"/>
    <lineage>
        <taxon>Bacteria</taxon>
        <taxon>Pseudomonadati</taxon>
        <taxon>Pseudomonadota</taxon>
        <taxon>Gammaproteobacteria</taxon>
        <taxon>Cellvibrionales</taxon>
        <taxon>Cellvibrionaceae</taxon>
        <taxon>Simiduia</taxon>
    </lineage>
</organism>
<feature type="domain" description="HTH luxR-type" evidence="6">
    <location>
        <begin position="144"/>
        <end position="209"/>
    </location>
</feature>
<dbReference type="EMBL" id="JACHXZ010000004">
    <property type="protein sequence ID" value="MBB3169884.1"/>
    <property type="molecule type" value="Genomic_DNA"/>
</dbReference>
<dbReference type="PRINTS" id="PR00038">
    <property type="entry name" value="HTHLUXR"/>
</dbReference>
<keyword evidence="9" id="KW-1185">Reference proteome</keyword>
<dbReference type="PROSITE" id="PS50110">
    <property type="entry name" value="RESPONSE_REGULATORY"/>
    <property type="match status" value="1"/>
</dbReference>
<keyword evidence="2" id="KW-0805">Transcription regulation</keyword>
<dbReference type="SMART" id="SM00421">
    <property type="entry name" value="HTH_LUXR"/>
    <property type="match status" value="1"/>
</dbReference>
<feature type="domain" description="Response regulatory" evidence="7">
    <location>
        <begin position="4"/>
        <end position="120"/>
    </location>
</feature>